<dbReference type="SUPFAM" id="SSF52821">
    <property type="entry name" value="Rhodanese/Cell cycle control phosphatase"/>
    <property type="match status" value="1"/>
</dbReference>
<protein>
    <submittedName>
        <fullName evidence="3">MBL fold metallo-hydrolase</fullName>
    </submittedName>
</protein>
<dbReference type="RefSeq" id="WP_247994874.1">
    <property type="nucleotide sequence ID" value="NZ_CP096020.1"/>
</dbReference>
<reference evidence="3" key="1">
    <citation type="submission" date="2022-04" db="EMBL/GenBank/DDBJ databases">
        <title>Halocatena sp. nov., isolated from a salt lake.</title>
        <authorList>
            <person name="Cui H.-L."/>
        </authorList>
    </citation>
    <scope>NUCLEOTIDE SEQUENCE</scope>
    <source>
        <strain evidence="3">AD-1</strain>
        <plasmid evidence="3">unnamed1</plasmid>
    </source>
</reference>
<evidence type="ECO:0000259" key="2">
    <source>
        <dbReference type="PROSITE" id="PS50206"/>
    </source>
</evidence>
<organism evidence="3 4">
    <name type="scientific">Halocatena salina</name>
    <dbReference type="NCBI Taxonomy" id="2934340"/>
    <lineage>
        <taxon>Archaea</taxon>
        <taxon>Methanobacteriati</taxon>
        <taxon>Methanobacteriota</taxon>
        <taxon>Stenosarchaea group</taxon>
        <taxon>Halobacteria</taxon>
        <taxon>Halobacteriales</taxon>
        <taxon>Natronomonadaceae</taxon>
        <taxon>Halocatena</taxon>
    </lineage>
</organism>
<evidence type="ECO:0000313" key="3">
    <source>
        <dbReference type="EMBL" id="UPM44220.1"/>
    </source>
</evidence>
<dbReference type="InterPro" id="IPR044528">
    <property type="entry name" value="POD-like_MBL-fold"/>
</dbReference>
<dbReference type="PANTHER" id="PTHR43084:SF1">
    <property type="entry name" value="PERSULFIDE DIOXYGENASE ETHE1, MITOCHONDRIAL"/>
    <property type="match status" value="1"/>
</dbReference>
<dbReference type="EMBL" id="CP096020">
    <property type="protein sequence ID" value="UPM44220.1"/>
    <property type="molecule type" value="Genomic_DNA"/>
</dbReference>
<gene>
    <name evidence="3" type="ORF">MW046_14490</name>
</gene>
<accession>A0A8U0A4U0</accession>
<dbReference type="KEGG" id="haad:MW046_14490"/>
<evidence type="ECO:0000256" key="1">
    <source>
        <dbReference type="ARBA" id="ARBA00022723"/>
    </source>
</evidence>
<dbReference type="SMART" id="SM00450">
    <property type="entry name" value="RHOD"/>
    <property type="match status" value="1"/>
</dbReference>
<keyword evidence="4" id="KW-1185">Reference proteome</keyword>
<dbReference type="InterPro" id="IPR001763">
    <property type="entry name" value="Rhodanese-like_dom"/>
</dbReference>
<dbReference type="PROSITE" id="PS50206">
    <property type="entry name" value="RHODANESE_3"/>
    <property type="match status" value="1"/>
</dbReference>
<dbReference type="Proteomes" id="UP000831768">
    <property type="component" value="Plasmid unnamed1"/>
</dbReference>
<dbReference type="GO" id="GO:0046872">
    <property type="term" value="F:metal ion binding"/>
    <property type="evidence" value="ECO:0007669"/>
    <property type="project" value="UniProtKB-KW"/>
</dbReference>
<sequence>MADEPPTEIDEPVASITPEELRQHIDSGGDVFILDVRSKRDFEAWHIDGANVEIVNHPYFQLLDGVPEDLHAKLPDDQKITVLCAKGDSSEMVAEQLSEDGYDVDHFARGMKGWARIYEYQELDVNVDATIAQYQRPSSGCLAYLIVSAGAAAVIDPLHAFTEEYRRDVRALGVELEYALDTHIHADHISGVRALAAQTDATVVLPEAAANRGVEYDHDYETVADGDTIPVGDVDIEVLSTPGHTTGMTSYKVENVLFTGDGLFIESVARPDLEDQKAARNAAQTLYDTLKERVLNLPADTTVAPAHFSNAATPDTDGTYTAELGQLKASIDVLSMNTDEFVEFTVSNVPPRPANHADIIATNLGQQSLDETTFELELGPNNCAAETLTN</sequence>
<dbReference type="InterPro" id="IPR036866">
    <property type="entry name" value="RibonucZ/Hydroxyglut_hydro"/>
</dbReference>
<dbReference type="Pfam" id="PF00581">
    <property type="entry name" value="Rhodanese"/>
    <property type="match status" value="1"/>
</dbReference>
<dbReference type="SMART" id="SM00849">
    <property type="entry name" value="Lactamase_B"/>
    <property type="match status" value="1"/>
</dbReference>
<dbReference type="SUPFAM" id="SSF56281">
    <property type="entry name" value="Metallo-hydrolase/oxidoreductase"/>
    <property type="match status" value="1"/>
</dbReference>
<keyword evidence="1" id="KW-0479">Metal-binding</keyword>
<evidence type="ECO:0000313" key="4">
    <source>
        <dbReference type="Proteomes" id="UP000831768"/>
    </source>
</evidence>
<keyword evidence="3" id="KW-0614">Plasmid</keyword>
<dbReference type="Pfam" id="PF00753">
    <property type="entry name" value="Lactamase_B"/>
    <property type="match status" value="1"/>
</dbReference>
<dbReference type="CDD" id="cd07724">
    <property type="entry name" value="POD-like_MBL-fold"/>
    <property type="match status" value="1"/>
</dbReference>
<geneLocation type="plasmid" evidence="3 4">
    <name>unnamed1</name>
</geneLocation>
<dbReference type="GO" id="GO:0006749">
    <property type="term" value="P:glutathione metabolic process"/>
    <property type="evidence" value="ECO:0007669"/>
    <property type="project" value="InterPro"/>
</dbReference>
<name>A0A8U0A4U0_9EURY</name>
<dbReference type="GO" id="GO:0070813">
    <property type="term" value="P:hydrogen sulfide metabolic process"/>
    <property type="evidence" value="ECO:0007669"/>
    <property type="project" value="TreeGrafter"/>
</dbReference>
<feature type="domain" description="Rhodanese" evidence="2">
    <location>
        <begin position="27"/>
        <end position="123"/>
    </location>
</feature>
<dbReference type="Gene3D" id="3.60.15.10">
    <property type="entry name" value="Ribonuclease Z/Hydroxyacylglutathione hydrolase-like"/>
    <property type="match status" value="1"/>
</dbReference>
<dbReference type="GeneID" id="71929279"/>
<proteinExistence type="predicted"/>
<dbReference type="PANTHER" id="PTHR43084">
    <property type="entry name" value="PERSULFIDE DIOXYGENASE ETHE1"/>
    <property type="match status" value="1"/>
</dbReference>
<dbReference type="InterPro" id="IPR036873">
    <property type="entry name" value="Rhodanese-like_dom_sf"/>
</dbReference>
<dbReference type="InterPro" id="IPR001279">
    <property type="entry name" value="Metallo-B-lactamas"/>
</dbReference>
<dbReference type="GO" id="GO:0050313">
    <property type="term" value="F:sulfur dioxygenase activity"/>
    <property type="evidence" value="ECO:0007669"/>
    <property type="project" value="InterPro"/>
</dbReference>
<dbReference type="InterPro" id="IPR051682">
    <property type="entry name" value="Mito_Persulfide_Diox"/>
</dbReference>
<dbReference type="AlphaFoldDB" id="A0A8U0A4U0"/>
<dbReference type="Gene3D" id="3.40.250.10">
    <property type="entry name" value="Rhodanese-like domain"/>
    <property type="match status" value="1"/>
</dbReference>